<dbReference type="GO" id="GO:0033698">
    <property type="term" value="C:Rpd3L complex"/>
    <property type="evidence" value="ECO:0007669"/>
    <property type="project" value="TreeGrafter"/>
</dbReference>
<keyword evidence="2" id="KW-0732">Signal</keyword>
<evidence type="ECO:0000313" key="5">
    <source>
        <dbReference type="Proteomes" id="UP000231358"/>
    </source>
</evidence>
<evidence type="ECO:0000256" key="2">
    <source>
        <dbReference type="SAM" id="SignalP"/>
    </source>
</evidence>
<feature type="compositionally biased region" description="Basic and acidic residues" evidence="1">
    <location>
        <begin position="845"/>
        <end position="866"/>
    </location>
</feature>
<dbReference type="GO" id="GO:0005829">
    <property type="term" value="C:cytosol"/>
    <property type="evidence" value="ECO:0007669"/>
    <property type="project" value="TreeGrafter"/>
</dbReference>
<dbReference type="InterPro" id="IPR015919">
    <property type="entry name" value="Cadherin-like_sf"/>
</dbReference>
<feature type="domain" description="Dystroglycan-type cadherin-like" evidence="3">
    <location>
        <begin position="20"/>
        <end position="115"/>
    </location>
</feature>
<comment type="caution">
    <text evidence="4">The sequence shown here is derived from an EMBL/GenBank/DDBJ whole genome shotgun (WGS) entry which is preliminary data.</text>
</comment>
<accession>A0A2G7FRM1</accession>
<feature type="region of interest" description="Disordered" evidence="1">
    <location>
        <begin position="463"/>
        <end position="537"/>
    </location>
</feature>
<dbReference type="GO" id="GO:0005509">
    <property type="term" value="F:calcium ion binding"/>
    <property type="evidence" value="ECO:0007669"/>
    <property type="project" value="InterPro"/>
</dbReference>
<feature type="compositionally biased region" description="Basic residues" evidence="1">
    <location>
        <begin position="1405"/>
        <end position="1414"/>
    </location>
</feature>
<dbReference type="PANTHER" id="PTHR28232:SF1">
    <property type="entry name" value="TRANSCRIPTIONAL REGULATORY PROTEIN RXT2"/>
    <property type="match status" value="1"/>
</dbReference>
<dbReference type="InterPro" id="IPR013904">
    <property type="entry name" value="RXT2_N"/>
</dbReference>
<feature type="compositionally biased region" description="Low complexity" evidence="1">
    <location>
        <begin position="1283"/>
        <end position="1292"/>
    </location>
</feature>
<dbReference type="Proteomes" id="UP000231358">
    <property type="component" value="Unassembled WGS sequence"/>
</dbReference>
<protein>
    <submittedName>
        <fullName evidence="4">Transmembrane glycoprotein</fullName>
    </submittedName>
</protein>
<dbReference type="InterPro" id="IPR013783">
    <property type="entry name" value="Ig-like_fold"/>
</dbReference>
<feature type="compositionally biased region" description="Basic and acidic residues" evidence="1">
    <location>
        <begin position="1126"/>
        <end position="1137"/>
    </location>
</feature>
<dbReference type="SUPFAM" id="SSF49313">
    <property type="entry name" value="Cadherin-like"/>
    <property type="match status" value="4"/>
</dbReference>
<dbReference type="Gene3D" id="2.60.40.10">
    <property type="entry name" value="Immunoglobulins"/>
    <property type="match status" value="4"/>
</dbReference>
<feature type="signal peptide" evidence="2">
    <location>
        <begin position="1"/>
        <end position="17"/>
    </location>
</feature>
<feature type="compositionally biased region" description="Low complexity" evidence="1">
    <location>
        <begin position="619"/>
        <end position="629"/>
    </location>
</feature>
<name>A0A2G7FRM1_9EURO</name>
<feature type="region of interest" description="Disordered" evidence="1">
    <location>
        <begin position="963"/>
        <end position="984"/>
    </location>
</feature>
<dbReference type="EMBL" id="NEXV01000463">
    <property type="protein sequence ID" value="PIG83206.1"/>
    <property type="molecule type" value="Genomic_DNA"/>
</dbReference>
<feature type="compositionally biased region" description="Acidic residues" evidence="1">
    <location>
        <begin position="967"/>
        <end position="980"/>
    </location>
</feature>
<feature type="region of interest" description="Disordered" evidence="1">
    <location>
        <begin position="1117"/>
        <end position="1175"/>
    </location>
</feature>
<gene>
    <name evidence="4" type="ORF">AARAC_008295</name>
</gene>
<keyword evidence="4" id="KW-0472">Membrane</keyword>
<dbReference type="InterPro" id="IPR039602">
    <property type="entry name" value="Rxt2"/>
</dbReference>
<dbReference type="GO" id="GO:0016020">
    <property type="term" value="C:membrane"/>
    <property type="evidence" value="ECO:0007669"/>
    <property type="project" value="InterPro"/>
</dbReference>
<feature type="region of interest" description="Disordered" evidence="1">
    <location>
        <begin position="1224"/>
        <end position="1292"/>
    </location>
</feature>
<feature type="compositionally biased region" description="Basic residues" evidence="1">
    <location>
        <begin position="601"/>
        <end position="618"/>
    </location>
</feature>
<sequence length="1414" mass="156565">MALIWLMILAFTWIIDAKLVSNYPINSQLPPVARVAQQYQFVFSQGTFGGSDSSTTYSLSNAPSWLRVESKSRTLFGTPGGQDEGTVRFDLVASDESESASMEVTLIVTEDDGPRPGKQLLPQLEAIAATSAPSTILIHSGDAFDISFDHDTFTNTRPSTVYYGTSPDNAPLPSWVGFDQSNLRFSGVAPNSGPQTFAFSLVASDVAGFSAAAMKFDMTVSPHILSFNQSAQTFFISRGEQFTSPRFKEALTLDGRELVDADLTDIQTDSPSWLEFDNTTISFTGTPPIDAADENITISVTDKYQDTARLIVSLQYSQFFHDIAECDAVIGSYFHFVFDDTILIDDSVQLEVDLGNQLPWLQYNSDNKTLHGLVPADFSSYKYTVKLTAHEGTAEDIKKFTINILDEGKPSDQGTDKSSGSSNGIHGKKAGIIAISVVIPFAFLTSLLLLFCCWRRKRRASTHEEEQLSKEKVPYSNGSELPGCQPSEETTQCTLPKLARDPPEQCSNPPKLELGPLWDTGPLDDSEQGRPIEGRKNTLSASTIDWEIAPLKVSEPEKEKQIDDIAIPPKRLSFQNSPPMLRRATTNSRKREPLKTIQPRRSLKRNSVHSSKSRRYSKRSSGISSVSSGLPVRLSGAGHGAGGFGPPGHGVVRVSWQNTHASFQSDESGVGNLAPLFPRPPPRARGSVELPKRMSLRTIEPDTLTISEADSLEAFVHSRAKNRNSSNPMFSGQFGRRTSSGLRALERTRSTASRTDTINSSSYYDDYRRSVHERPWSTAMSASIYTDDNRQSTYLESLSEESLNARPLASMARELSQSSLAQNYSEAIAPLPRLLSELSLASARHAEPREVKHDLGGPQHTDESQIHEPGCYFPSHSAVIMAAQAALIADTIVGMKRALRKENDFSGPDDPIAQPTNRGNKLRTNAKHVREGALGYIQPEDLYKQKIDHAGYTRYILQPNPVRYDSEGDELDEDDEDSEADAAAAEENPFSEIALENFLCPLKHPSELPTHPSLSHAYTSNALSNMTKAIEAKLRQERALLWRARNLHRLFLGDSSWMPCGTVETPEDRWIFEPRLVTPGHKSPIGPNGQNGVPSLSTTIEMTGRSHEVHNCVPVVRTSKEAQTVKSKDIHSSHTAEQDIEMAGIHNHERESGSPTKDNEQTREPKSEEVETPVGNLPQHLDIVEANGSDAVTLHLERGQLSDTDVLQGYRKGIARDRTDLGNENVDITHEGPGNVHEDETDKDEEMQDGFFPEPPRRMTTRAQANAANPQEDESDHFPPSPSSDSLSSLPIPHPLFLVPDSIRPDPNLGLSPMEAEDTRRLLWSYVQKQEETVRGFEHMLECLLRACRMKDDVLEWCKAEGHVGEMSDGEDWYDRERWGLVEGEDLKKGADEDEIEMVEESRASTKRGRGRRA</sequence>
<organism evidence="4 5">
    <name type="scientific">Aspergillus arachidicola</name>
    <dbReference type="NCBI Taxonomy" id="656916"/>
    <lineage>
        <taxon>Eukaryota</taxon>
        <taxon>Fungi</taxon>
        <taxon>Dikarya</taxon>
        <taxon>Ascomycota</taxon>
        <taxon>Pezizomycotina</taxon>
        <taxon>Eurotiomycetes</taxon>
        <taxon>Eurotiomycetidae</taxon>
        <taxon>Eurotiales</taxon>
        <taxon>Aspergillaceae</taxon>
        <taxon>Aspergillus</taxon>
        <taxon>Aspergillus subgen. Circumdati</taxon>
    </lineage>
</organism>
<feature type="compositionally biased region" description="Acidic residues" evidence="1">
    <location>
        <begin position="1239"/>
        <end position="1248"/>
    </location>
</feature>
<dbReference type="STRING" id="656916.A0A2G7FRM1"/>
<dbReference type="Pfam" id="PF08595">
    <property type="entry name" value="RXT2_N"/>
    <property type="match status" value="1"/>
</dbReference>
<keyword evidence="4" id="KW-0812">Transmembrane</keyword>
<feature type="chain" id="PRO_5013902941" evidence="2">
    <location>
        <begin position="18"/>
        <end position="1414"/>
    </location>
</feature>
<feature type="region of interest" description="Disordered" evidence="1">
    <location>
        <begin position="1390"/>
        <end position="1414"/>
    </location>
</feature>
<evidence type="ECO:0000259" key="3">
    <source>
        <dbReference type="SMART" id="SM00736"/>
    </source>
</evidence>
<feature type="compositionally biased region" description="Basic and acidic residues" evidence="1">
    <location>
        <begin position="527"/>
        <end position="536"/>
    </location>
</feature>
<feature type="domain" description="Dystroglycan-type cadherin-like" evidence="3">
    <location>
        <begin position="127"/>
        <end position="227"/>
    </location>
</feature>
<evidence type="ECO:0000256" key="1">
    <source>
        <dbReference type="SAM" id="MobiDB-lite"/>
    </source>
</evidence>
<feature type="region of interest" description="Disordered" evidence="1">
    <location>
        <begin position="555"/>
        <end position="629"/>
    </location>
</feature>
<dbReference type="InterPro" id="IPR006644">
    <property type="entry name" value="Cadg"/>
</dbReference>
<dbReference type="SMART" id="SM00736">
    <property type="entry name" value="CADG"/>
    <property type="match status" value="2"/>
</dbReference>
<dbReference type="PANTHER" id="PTHR28232">
    <property type="entry name" value="TRANSCRIPTIONAL REGULATORY PROTEIN RXT2"/>
    <property type="match status" value="1"/>
</dbReference>
<reference evidence="4 5" key="1">
    <citation type="submission" date="2017-05" db="EMBL/GenBank/DDBJ databases">
        <title>Genome sequence for an aflatoxigenic pathogen of Argentinian peanut, Aspergillus arachidicola.</title>
        <authorList>
            <person name="Moore G."/>
            <person name="Beltz S.B."/>
            <person name="Mack B.M."/>
        </authorList>
    </citation>
    <scope>NUCLEOTIDE SEQUENCE [LARGE SCALE GENOMIC DNA]</scope>
    <source>
        <strain evidence="4 5">CBS 117610</strain>
    </source>
</reference>
<evidence type="ECO:0000313" key="4">
    <source>
        <dbReference type="EMBL" id="PIG83206.1"/>
    </source>
</evidence>
<dbReference type="Pfam" id="PF05345">
    <property type="entry name" value="He_PIG"/>
    <property type="match status" value="3"/>
</dbReference>
<feature type="region of interest" description="Disordered" evidence="1">
    <location>
        <begin position="845"/>
        <end position="869"/>
    </location>
</feature>
<keyword evidence="5" id="KW-1185">Reference proteome</keyword>
<feature type="compositionally biased region" description="Basic and acidic residues" evidence="1">
    <location>
        <begin position="1146"/>
        <end position="1169"/>
    </location>
</feature>
<proteinExistence type="predicted"/>
<feature type="compositionally biased region" description="Basic and acidic residues" evidence="1">
    <location>
        <begin position="463"/>
        <end position="473"/>
    </location>
</feature>